<feature type="transmembrane region" description="Helical" evidence="1">
    <location>
        <begin position="183"/>
        <end position="204"/>
    </location>
</feature>
<keyword evidence="1" id="KW-0812">Transmembrane</keyword>
<gene>
    <name evidence="2" type="ORF">SAMN05216550_1432</name>
</gene>
<keyword evidence="1" id="KW-0472">Membrane</keyword>
<dbReference type="Proteomes" id="UP000183529">
    <property type="component" value="Unassembled WGS sequence"/>
</dbReference>
<sequence>MTFSVQPVIGPIVGALFGFFLNRVAESRKILYCADGQTVFERRDEVAGLTVLQDGIPVERLARSHVWIWNSARKSIKPEDVIASDPITIRFDDKGEILSLQVINAAPGATTFRFRSPENGSCVLQFDHWAGKAGVMLEILHTSRKVVPVLTGTVEAFQPAHCLGRISTGSFQQSRVIRQLRRFAPIGGIASMALGALAIVKLNATIDPKGLLVLALMGFGEMLLLTSGVAYLDALRIPRTLRKFGIDRKV</sequence>
<name>A0AAQ1GPM5_9BURK</name>
<dbReference type="EMBL" id="FNZM01000043">
    <property type="protein sequence ID" value="SEK15594.1"/>
    <property type="molecule type" value="Genomic_DNA"/>
</dbReference>
<dbReference type="RefSeq" id="WP_124263394.1">
    <property type="nucleotide sequence ID" value="NZ_CADFGN010000016.1"/>
</dbReference>
<evidence type="ECO:0000256" key="1">
    <source>
        <dbReference type="SAM" id="Phobius"/>
    </source>
</evidence>
<feature type="transmembrane region" description="Helical" evidence="1">
    <location>
        <begin position="210"/>
        <end position="232"/>
    </location>
</feature>
<proteinExistence type="predicted"/>
<accession>A0AAQ1GPM5</accession>
<evidence type="ECO:0000313" key="3">
    <source>
        <dbReference type="Proteomes" id="UP000183529"/>
    </source>
</evidence>
<dbReference type="AlphaFoldDB" id="A0AAQ1GPM5"/>
<organism evidence="2 3">
    <name type="scientific">Paraburkholderia tropica</name>
    <dbReference type="NCBI Taxonomy" id="92647"/>
    <lineage>
        <taxon>Bacteria</taxon>
        <taxon>Pseudomonadati</taxon>
        <taxon>Pseudomonadota</taxon>
        <taxon>Betaproteobacteria</taxon>
        <taxon>Burkholderiales</taxon>
        <taxon>Burkholderiaceae</taxon>
        <taxon>Paraburkholderia</taxon>
    </lineage>
</organism>
<evidence type="ECO:0000313" key="2">
    <source>
        <dbReference type="EMBL" id="SEK15594.1"/>
    </source>
</evidence>
<protein>
    <submittedName>
        <fullName evidence="2">Uncharacterized protein</fullName>
    </submittedName>
</protein>
<reference evidence="2 3" key="1">
    <citation type="submission" date="2016-10" db="EMBL/GenBank/DDBJ databases">
        <authorList>
            <person name="Varghese N."/>
            <person name="Submissions S."/>
        </authorList>
    </citation>
    <scope>NUCLEOTIDE SEQUENCE [LARGE SCALE GENOMIC DNA]</scope>
    <source>
        <strain evidence="2 3">LMG 22274</strain>
    </source>
</reference>
<comment type="caution">
    <text evidence="2">The sequence shown here is derived from an EMBL/GenBank/DDBJ whole genome shotgun (WGS) entry which is preliminary data.</text>
</comment>
<keyword evidence="1" id="KW-1133">Transmembrane helix</keyword>
<feature type="transmembrane region" description="Helical" evidence="1">
    <location>
        <begin position="6"/>
        <end position="25"/>
    </location>
</feature>